<dbReference type="AlphaFoldDB" id="A0A392RI52"/>
<sequence length="61" mass="6884">MTERVTAFTSIGRGGTLISPPIITSPKMRHYLSPILLDLRSSRSMWARSSPFATYMLRGNR</sequence>
<proteinExistence type="predicted"/>
<dbReference type="EMBL" id="LXQA010232348">
    <property type="protein sequence ID" value="MCI36283.1"/>
    <property type="molecule type" value="Genomic_DNA"/>
</dbReference>
<protein>
    <submittedName>
        <fullName evidence="1">Uncharacterized protein</fullName>
    </submittedName>
</protein>
<evidence type="ECO:0000313" key="1">
    <source>
        <dbReference type="EMBL" id="MCI36283.1"/>
    </source>
</evidence>
<name>A0A392RI52_9FABA</name>
<accession>A0A392RI52</accession>
<reference evidence="1 2" key="1">
    <citation type="journal article" date="2018" name="Front. Plant Sci.">
        <title>Red Clover (Trifolium pratense) and Zigzag Clover (T. medium) - A Picture of Genomic Similarities and Differences.</title>
        <authorList>
            <person name="Dluhosova J."/>
            <person name="Istvanek J."/>
            <person name="Nedelnik J."/>
            <person name="Repkova J."/>
        </authorList>
    </citation>
    <scope>NUCLEOTIDE SEQUENCE [LARGE SCALE GENOMIC DNA]</scope>
    <source>
        <strain evidence="2">cv. 10/8</strain>
        <tissue evidence="1">Leaf</tissue>
    </source>
</reference>
<keyword evidence="2" id="KW-1185">Reference proteome</keyword>
<comment type="caution">
    <text evidence="1">The sequence shown here is derived from an EMBL/GenBank/DDBJ whole genome shotgun (WGS) entry which is preliminary data.</text>
</comment>
<dbReference type="Proteomes" id="UP000265520">
    <property type="component" value="Unassembled WGS sequence"/>
</dbReference>
<evidence type="ECO:0000313" key="2">
    <source>
        <dbReference type="Proteomes" id="UP000265520"/>
    </source>
</evidence>
<feature type="non-terminal residue" evidence="1">
    <location>
        <position position="61"/>
    </location>
</feature>
<organism evidence="1 2">
    <name type="scientific">Trifolium medium</name>
    <dbReference type="NCBI Taxonomy" id="97028"/>
    <lineage>
        <taxon>Eukaryota</taxon>
        <taxon>Viridiplantae</taxon>
        <taxon>Streptophyta</taxon>
        <taxon>Embryophyta</taxon>
        <taxon>Tracheophyta</taxon>
        <taxon>Spermatophyta</taxon>
        <taxon>Magnoliopsida</taxon>
        <taxon>eudicotyledons</taxon>
        <taxon>Gunneridae</taxon>
        <taxon>Pentapetalae</taxon>
        <taxon>rosids</taxon>
        <taxon>fabids</taxon>
        <taxon>Fabales</taxon>
        <taxon>Fabaceae</taxon>
        <taxon>Papilionoideae</taxon>
        <taxon>50 kb inversion clade</taxon>
        <taxon>NPAAA clade</taxon>
        <taxon>Hologalegina</taxon>
        <taxon>IRL clade</taxon>
        <taxon>Trifolieae</taxon>
        <taxon>Trifolium</taxon>
    </lineage>
</organism>